<sequence>MTFSTTGQGVVTINANMNLGDGTSTEQSNNQYWNLHRANLRLSKKEEMEFCDADKVGEDVHNNSGEDSASWKNMLMVMRNINESSDGLSVNVIKENHVDVQPAIYDVLFMRRLASPLGVVLVYVFSGEEGSLILWPLLVHTMSMRIFGFSYNIIVVVVTEVSHSLRILWVKKSSRSLRMHLGPIWIRKGSLESVVYWQVLHCEFHKLRIWDVDKLLKNLNEISTTASWRSYVTCVSRMYSWEADRPWILPIINHGL</sequence>
<evidence type="ECO:0000256" key="1">
    <source>
        <dbReference type="SAM" id="Phobius"/>
    </source>
</evidence>
<feature type="transmembrane region" description="Helical" evidence="1">
    <location>
        <begin position="117"/>
        <end position="137"/>
    </location>
</feature>
<comment type="caution">
    <text evidence="2">The sequence shown here is derived from an EMBL/GenBank/DDBJ whole genome shotgun (WGS) entry which is preliminary data.</text>
</comment>
<dbReference type="EMBL" id="QGKX02001290">
    <property type="protein sequence ID" value="KAF3536556.1"/>
    <property type="molecule type" value="Genomic_DNA"/>
</dbReference>
<evidence type="ECO:0000313" key="2">
    <source>
        <dbReference type="EMBL" id="KAF3536556.1"/>
    </source>
</evidence>
<keyword evidence="1" id="KW-1133">Transmembrane helix</keyword>
<feature type="transmembrane region" description="Helical" evidence="1">
    <location>
        <begin position="149"/>
        <end position="169"/>
    </location>
</feature>
<evidence type="ECO:0000313" key="3">
    <source>
        <dbReference type="Proteomes" id="UP000712600"/>
    </source>
</evidence>
<organism evidence="2 3">
    <name type="scientific">Brassica cretica</name>
    <name type="common">Mustard</name>
    <dbReference type="NCBI Taxonomy" id="69181"/>
    <lineage>
        <taxon>Eukaryota</taxon>
        <taxon>Viridiplantae</taxon>
        <taxon>Streptophyta</taxon>
        <taxon>Embryophyta</taxon>
        <taxon>Tracheophyta</taxon>
        <taxon>Spermatophyta</taxon>
        <taxon>Magnoliopsida</taxon>
        <taxon>eudicotyledons</taxon>
        <taxon>Gunneridae</taxon>
        <taxon>Pentapetalae</taxon>
        <taxon>rosids</taxon>
        <taxon>malvids</taxon>
        <taxon>Brassicales</taxon>
        <taxon>Brassicaceae</taxon>
        <taxon>Brassiceae</taxon>
        <taxon>Brassica</taxon>
    </lineage>
</organism>
<protein>
    <submittedName>
        <fullName evidence="2">Uncharacterized protein</fullName>
    </submittedName>
</protein>
<proteinExistence type="predicted"/>
<gene>
    <name evidence="2" type="ORF">F2Q69_00022888</name>
</gene>
<dbReference type="AlphaFoldDB" id="A0A8S9Q485"/>
<name>A0A8S9Q485_BRACR</name>
<accession>A0A8S9Q485</accession>
<dbReference type="Proteomes" id="UP000712600">
    <property type="component" value="Unassembled WGS sequence"/>
</dbReference>
<reference evidence="2" key="1">
    <citation type="submission" date="2019-12" db="EMBL/GenBank/DDBJ databases">
        <title>Genome sequencing and annotation of Brassica cretica.</title>
        <authorList>
            <person name="Studholme D.J."/>
            <person name="Sarris P."/>
        </authorList>
    </citation>
    <scope>NUCLEOTIDE SEQUENCE</scope>
    <source>
        <strain evidence="2">PFS-109/04</strain>
        <tissue evidence="2">Leaf</tissue>
    </source>
</reference>
<keyword evidence="1" id="KW-0812">Transmembrane</keyword>
<keyword evidence="1" id="KW-0472">Membrane</keyword>